<reference evidence="4" key="1">
    <citation type="journal article" date="2014" name="Proc. Natl. Acad. Sci. U.S.A.">
        <title>Extensive sampling of basidiomycete genomes demonstrates inadequacy of the white-rot/brown-rot paradigm for wood decay fungi.</title>
        <authorList>
            <person name="Riley R."/>
            <person name="Salamov A.A."/>
            <person name="Brown D.W."/>
            <person name="Nagy L.G."/>
            <person name="Floudas D."/>
            <person name="Held B.W."/>
            <person name="Levasseur A."/>
            <person name="Lombard V."/>
            <person name="Morin E."/>
            <person name="Otillar R."/>
            <person name="Lindquist E.A."/>
            <person name="Sun H."/>
            <person name="LaButti K.M."/>
            <person name="Schmutz J."/>
            <person name="Jabbour D."/>
            <person name="Luo H."/>
            <person name="Baker S.E."/>
            <person name="Pisabarro A.G."/>
            <person name="Walton J.D."/>
            <person name="Blanchette R.A."/>
            <person name="Henrissat B."/>
            <person name="Martin F."/>
            <person name="Cullen D."/>
            <person name="Hibbett D.S."/>
            <person name="Grigoriev I.V."/>
        </authorList>
    </citation>
    <scope>NUCLEOTIDE SEQUENCE [LARGE SCALE GENOMIC DNA]</scope>
    <source>
        <strain evidence="4">MUCL 33604</strain>
    </source>
</reference>
<name>A0A067PL61_9AGAM</name>
<keyword evidence="1" id="KW-0175">Coiled coil</keyword>
<feature type="compositionally biased region" description="Polar residues" evidence="2">
    <location>
        <begin position="927"/>
        <end position="947"/>
    </location>
</feature>
<feature type="compositionally biased region" description="Basic and acidic residues" evidence="2">
    <location>
        <begin position="181"/>
        <end position="193"/>
    </location>
</feature>
<keyword evidence="4" id="KW-1185">Reference proteome</keyword>
<evidence type="ECO:0000256" key="1">
    <source>
        <dbReference type="SAM" id="Coils"/>
    </source>
</evidence>
<protein>
    <submittedName>
        <fullName evidence="3">Uncharacterized protein</fullName>
    </submittedName>
</protein>
<dbReference type="Proteomes" id="UP000027265">
    <property type="component" value="Unassembled WGS sequence"/>
</dbReference>
<accession>A0A067PL61</accession>
<sequence length="1000" mass="112304">MDDSGVDISSLLLSFICQYRALVFPPVLSEPSHVPTLFLETSEEWIMSDGVELYLKWEALRIVPTDGPHLRGKGDFDFEGVSIQDLKGYREMLLPATLAGDTFFTLDNIVNWALPPFLEFYLAQSKRKSSISRASSFMDTLEISDNNNNNMKLPQKIMTLQYRVPPGVLPESITISDSDSDDKQKPKIPHTVETKPTQQQAKRTKPSMNSGAIHITSKLKVESIATLTSVPSRWSVPHAPAATIIDLSGDDTLLTKQSGALLTLDALIHLQDQESWGGSTGSKTSNCDVSGLADHPVKCRRAHLSCNGVDTCEFFDSKLFEGCERYEPDEDATRELWNHELDENEKEALLSVGILTRFYNRVMGVKCDIQCNGRPRVMPLRKCSKHGKEYFVGCFKWSKKEKFDHLYFPIPPNVDKHEFIAVMQSGGKLPNPETVQDKCALTVHPRLGAKKCPYTHVVDGVIHQGSIVNRKCPTELIIFIPIDCSEIHITILCILRPNRRTERQSCEVTIEAARKTGLTVRKLINGLVYEHSQRESKLLQSKQYIQTVMTKGEIQLAVTMHPEIVSLIHTSLYLCIDYTFKRVHGDMNEWEVVGFSERYKRLSGITTCDPLEILLYFLKTCGPHFERTLDELPKTIPSADIQRLKSIMGLKTEAEISAWHEFCQASTYEPIKEWYKQKIQNPWLLPSINRFLSCIEDTHWNLTPNHSNLVETAHAGRNAETGIGTLILTAILLNAAAIVETRKSTFKKTSIRDDYIQQYEVLEKEREELQSSIQASLDRTRLVSARVAHLKQDRAATSLSPRRPVLPEIQAAERELKDELDLHRPLNTCKKDLLAKITALRGGPLSGVRLQGRRVRESSGDEGSSVVEPALVSPSPSATQDDCKDVGYLSPVDFEPSTPQQGSTPVFDDVTSATEPSPLGVRPQLPSDRNPTSIFHQPPAASSSGNNTLWTNLSQPYVQPFSFDDLFPGFRGEVAFSDEAMRQYAELIKEYPHCAPNFPM</sequence>
<evidence type="ECO:0000256" key="2">
    <source>
        <dbReference type="SAM" id="MobiDB-lite"/>
    </source>
</evidence>
<feature type="region of interest" description="Disordered" evidence="2">
    <location>
        <begin position="171"/>
        <end position="209"/>
    </location>
</feature>
<evidence type="ECO:0000313" key="3">
    <source>
        <dbReference type="EMBL" id="KDQ55534.1"/>
    </source>
</evidence>
<feature type="coiled-coil region" evidence="1">
    <location>
        <begin position="752"/>
        <end position="779"/>
    </location>
</feature>
<dbReference type="InParanoid" id="A0A067PL61"/>
<proteinExistence type="predicted"/>
<feature type="region of interest" description="Disordered" evidence="2">
    <location>
        <begin position="850"/>
        <end position="947"/>
    </location>
</feature>
<organism evidence="3 4">
    <name type="scientific">Jaapia argillacea MUCL 33604</name>
    <dbReference type="NCBI Taxonomy" id="933084"/>
    <lineage>
        <taxon>Eukaryota</taxon>
        <taxon>Fungi</taxon>
        <taxon>Dikarya</taxon>
        <taxon>Basidiomycota</taxon>
        <taxon>Agaricomycotina</taxon>
        <taxon>Agaricomycetes</taxon>
        <taxon>Agaricomycetidae</taxon>
        <taxon>Jaapiales</taxon>
        <taxon>Jaapiaceae</taxon>
        <taxon>Jaapia</taxon>
    </lineage>
</organism>
<dbReference type="OrthoDB" id="2990096at2759"/>
<dbReference type="EMBL" id="KL197725">
    <property type="protein sequence ID" value="KDQ55534.1"/>
    <property type="molecule type" value="Genomic_DNA"/>
</dbReference>
<feature type="compositionally biased region" description="Polar residues" evidence="2">
    <location>
        <begin position="194"/>
        <end position="209"/>
    </location>
</feature>
<dbReference type="HOGENOM" id="CLU_299765_0_0_1"/>
<gene>
    <name evidence="3" type="ORF">JAAARDRAFT_79892</name>
</gene>
<dbReference type="AlphaFoldDB" id="A0A067PL61"/>
<evidence type="ECO:0000313" key="4">
    <source>
        <dbReference type="Proteomes" id="UP000027265"/>
    </source>
</evidence>